<dbReference type="GO" id="GO:0005634">
    <property type="term" value="C:nucleus"/>
    <property type="evidence" value="ECO:0007669"/>
    <property type="project" value="TreeGrafter"/>
</dbReference>
<keyword evidence="3" id="KW-1185">Reference proteome</keyword>
<evidence type="ECO:0000313" key="3">
    <source>
        <dbReference type="Proteomes" id="UP001085076"/>
    </source>
</evidence>
<accession>A0A9D5BSU3</accession>
<dbReference type="AlphaFoldDB" id="A0A9D5BSU3"/>
<comment type="caution">
    <text evidence="2">The sequence shown here is derived from an EMBL/GenBank/DDBJ whole genome shotgun (WGS) entry which is preliminary data.</text>
</comment>
<dbReference type="PANTHER" id="PTHR13710">
    <property type="entry name" value="DNA HELICASE RECQ FAMILY MEMBER"/>
    <property type="match status" value="1"/>
</dbReference>
<sequence>MNLEPRPSTTTGVGSVEAPSLSFFGVAVDAAAWVEGIVGKSVAVMTIASISTAPCLLPANIGGGVMSVLVNLQKWQNLKEEAFLFLGIVKAECMDVSDKFHSSAVYGENSNSRFLERSNLKILISKIWQQVVVATIAFGMGIDKSNVRRIIHYSWPQCFQELSYSIVKQFLSDVLEHYVAAKHCLLEKLLIM</sequence>
<evidence type="ECO:0000256" key="1">
    <source>
        <dbReference type="ARBA" id="ARBA00005446"/>
    </source>
</evidence>
<name>A0A9D5BSU3_9LILI</name>
<dbReference type="GO" id="GO:0043138">
    <property type="term" value="F:3'-5' DNA helicase activity"/>
    <property type="evidence" value="ECO:0007669"/>
    <property type="project" value="TreeGrafter"/>
</dbReference>
<dbReference type="EMBL" id="JAGGNH010000108">
    <property type="protein sequence ID" value="KAJ0960144.1"/>
    <property type="molecule type" value="Genomic_DNA"/>
</dbReference>
<dbReference type="GO" id="GO:0000724">
    <property type="term" value="P:double-strand break repair via homologous recombination"/>
    <property type="evidence" value="ECO:0007669"/>
    <property type="project" value="TreeGrafter"/>
</dbReference>
<dbReference type="InterPro" id="IPR027417">
    <property type="entry name" value="P-loop_NTPase"/>
</dbReference>
<dbReference type="GO" id="GO:0005694">
    <property type="term" value="C:chromosome"/>
    <property type="evidence" value="ECO:0007669"/>
    <property type="project" value="TreeGrafter"/>
</dbReference>
<proteinExistence type="inferred from homology"/>
<dbReference type="PANTHER" id="PTHR13710:SF69">
    <property type="entry name" value="ATP-DEPENDENT DNA HELICASE Q-LIKE SIM"/>
    <property type="match status" value="1"/>
</dbReference>
<dbReference type="OrthoDB" id="10261556at2759"/>
<dbReference type="Gene3D" id="3.40.50.300">
    <property type="entry name" value="P-loop containing nucleotide triphosphate hydrolases"/>
    <property type="match status" value="1"/>
</dbReference>
<protein>
    <submittedName>
        <fullName evidence="2">Uncharacterized protein</fullName>
    </submittedName>
</protein>
<reference evidence="2 3" key="1">
    <citation type="journal article" date="2022" name="Hortic Res">
        <title>The genome of Dioscorea zingiberensis sheds light on the biosynthesis, origin and evolution of the medicinally important diosgenin saponins.</title>
        <authorList>
            <person name="Li Y."/>
            <person name="Tan C."/>
            <person name="Li Z."/>
            <person name="Guo J."/>
            <person name="Li S."/>
            <person name="Chen X."/>
            <person name="Wang C."/>
            <person name="Dai X."/>
            <person name="Yang H."/>
            <person name="Song W."/>
            <person name="Hou L."/>
            <person name="Xu J."/>
            <person name="Tong Z."/>
            <person name="Xu A."/>
            <person name="Yuan X."/>
            <person name="Wang W."/>
            <person name="Yang Q."/>
            <person name="Chen L."/>
            <person name="Sun Z."/>
            <person name="Wang K."/>
            <person name="Pan B."/>
            <person name="Chen J."/>
            <person name="Bao Y."/>
            <person name="Liu F."/>
            <person name="Qi X."/>
            <person name="Gang D.R."/>
            <person name="Wen J."/>
            <person name="Li J."/>
        </authorList>
    </citation>
    <scope>NUCLEOTIDE SEQUENCE [LARGE SCALE GENOMIC DNA]</scope>
    <source>
        <strain evidence="2">Dzin_1.0</strain>
    </source>
</reference>
<comment type="similarity">
    <text evidence="1">Belongs to the helicase family. RecQ subfamily.</text>
</comment>
<dbReference type="GO" id="GO:0005737">
    <property type="term" value="C:cytoplasm"/>
    <property type="evidence" value="ECO:0007669"/>
    <property type="project" value="TreeGrafter"/>
</dbReference>
<dbReference type="SUPFAM" id="SSF52540">
    <property type="entry name" value="P-loop containing nucleoside triphosphate hydrolases"/>
    <property type="match status" value="1"/>
</dbReference>
<dbReference type="Proteomes" id="UP001085076">
    <property type="component" value="Unassembled WGS sequence"/>
</dbReference>
<evidence type="ECO:0000313" key="2">
    <source>
        <dbReference type="EMBL" id="KAJ0960144.1"/>
    </source>
</evidence>
<gene>
    <name evidence="2" type="ORF">J5N97_002063</name>
</gene>
<organism evidence="2 3">
    <name type="scientific">Dioscorea zingiberensis</name>
    <dbReference type="NCBI Taxonomy" id="325984"/>
    <lineage>
        <taxon>Eukaryota</taxon>
        <taxon>Viridiplantae</taxon>
        <taxon>Streptophyta</taxon>
        <taxon>Embryophyta</taxon>
        <taxon>Tracheophyta</taxon>
        <taxon>Spermatophyta</taxon>
        <taxon>Magnoliopsida</taxon>
        <taxon>Liliopsida</taxon>
        <taxon>Dioscoreales</taxon>
        <taxon>Dioscoreaceae</taxon>
        <taxon>Dioscorea</taxon>
    </lineage>
</organism>
<dbReference type="GO" id="GO:0009378">
    <property type="term" value="F:four-way junction helicase activity"/>
    <property type="evidence" value="ECO:0007669"/>
    <property type="project" value="TreeGrafter"/>
</dbReference>